<gene>
    <name evidence="1" type="ORF">BDY19DRAFT_916380</name>
</gene>
<accession>A0ACB8ULH7</accession>
<evidence type="ECO:0000313" key="2">
    <source>
        <dbReference type="Proteomes" id="UP001055072"/>
    </source>
</evidence>
<organism evidence="1 2">
    <name type="scientific">Irpex rosettiformis</name>
    <dbReference type="NCBI Taxonomy" id="378272"/>
    <lineage>
        <taxon>Eukaryota</taxon>
        <taxon>Fungi</taxon>
        <taxon>Dikarya</taxon>
        <taxon>Basidiomycota</taxon>
        <taxon>Agaricomycotina</taxon>
        <taxon>Agaricomycetes</taxon>
        <taxon>Polyporales</taxon>
        <taxon>Irpicaceae</taxon>
        <taxon>Irpex</taxon>
    </lineage>
</organism>
<reference evidence="1" key="1">
    <citation type="journal article" date="2021" name="Environ. Microbiol.">
        <title>Gene family expansions and transcriptome signatures uncover fungal adaptations to wood decay.</title>
        <authorList>
            <person name="Hage H."/>
            <person name="Miyauchi S."/>
            <person name="Viragh M."/>
            <person name="Drula E."/>
            <person name="Min B."/>
            <person name="Chaduli D."/>
            <person name="Navarro D."/>
            <person name="Favel A."/>
            <person name="Norest M."/>
            <person name="Lesage-Meessen L."/>
            <person name="Balint B."/>
            <person name="Merenyi Z."/>
            <person name="de Eugenio L."/>
            <person name="Morin E."/>
            <person name="Martinez A.T."/>
            <person name="Baldrian P."/>
            <person name="Stursova M."/>
            <person name="Martinez M.J."/>
            <person name="Novotny C."/>
            <person name="Magnuson J.K."/>
            <person name="Spatafora J.W."/>
            <person name="Maurice S."/>
            <person name="Pangilinan J."/>
            <person name="Andreopoulos W."/>
            <person name="LaButti K."/>
            <person name="Hundley H."/>
            <person name="Na H."/>
            <person name="Kuo A."/>
            <person name="Barry K."/>
            <person name="Lipzen A."/>
            <person name="Henrissat B."/>
            <person name="Riley R."/>
            <person name="Ahrendt S."/>
            <person name="Nagy L.G."/>
            <person name="Grigoriev I.V."/>
            <person name="Martin F."/>
            <person name="Rosso M.N."/>
        </authorList>
    </citation>
    <scope>NUCLEOTIDE SEQUENCE</scope>
    <source>
        <strain evidence="1">CBS 384.51</strain>
    </source>
</reference>
<dbReference type="EMBL" id="MU274900">
    <property type="protein sequence ID" value="KAI0095123.1"/>
    <property type="molecule type" value="Genomic_DNA"/>
</dbReference>
<comment type="caution">
    <text evidence="1">The sequence shown here is derived from an EMBL/GenBank/DDBJ whole genome shotgun (WGS) entry which is preliminary data.</text>
</comment>
<evidence type="ECO:0000313" key="1">
    <source>
        <dbReference type="EMBL" id="KAI0095123.1"/>
    </source>
</evidence>
<protein>
    <submittedName>
        <fullName evidence="1">Uncharacterized protein</fullName>
    </submittedName>
</protein>
<proteinExistence type="predicted"/>
<dbReference type="Proteomes" id="UP001055072">
    <property type="component" value="Unassembled WGS sequence"/>
</dbReference>
<sequence length="1069" mass="116929">MYHPASGYQQYYTQVSHDENTQQPYPDAPYPRPIYLDPSDPRHPQNLSQEASYYYYPPFIQPPPPEQYAPHVQPTQMAPGVSLDHASIHPLPPQALDPAFSADPRANLNNPYTHYTAYRMDSREEIVPAGISHDSFYNVLQQHDTSYQSRDPRIIPASSHKHRRDISSIYGPPLANPPNSSRPLSDGSYYSQSPYAAPSVHDSRASAASFGSVRLPYDVPETRATAIPIPPPMNNPSSSSSKLHKRHHSEAHQGKHEHSSASVYAASPASLSFSSSSSSFVHVHTPGRKSSTSLPSEAKLQSRSSLYIANPSPDGEPNAALKSTPGSPHSSFSSRSSASSPEEPITPPQISSEKLHASAKSSKQSKRSRSPKRKSDPHQLNTDKVNDIVNVAPTEDIPPAYTPLPAQTETITASSPIVESKQDVSVILSPEGITLSSSMGQAAVPGPSRERERNPQGMSESDVIGMPEPHVSTPHHSPPRDTAPDLAFPSSSQTSAATAQGPQPSVQAPSEVRKSRSRKPSIATPPKDLDKIDELDETDPLGFAWHHDSPYEAILRAVKGPGQHDSNVSQETGGPKIFQAGNGKVGHDHSKKSHRKAPPPMDPSITSFKVKPGEIFPPILPPQQIPLPPGVIPTPMSPQAPMSPLQKPGFTNAHLRPVGKYEPVPPPFSPTPSQMERATNPAHRMSIMSQMTTAEPRMHFNAPQQPMPPSLASAHSHSHSQNASQRSHHSSSSSSVPSSSHTSSSRSVHRGSPPQFPSNYDESSRRPRPRPQPVQPSQVPPRPQSTLSRSNTTPNPRTVPLPTAPIQYQKPASAPYLLSTDPPPAPDIRLPPPSVRTQSIAPPSVHSQSSSRQPQPHYLPKRLVMPTPLQPLQPLPHQHHQQTPPGVPMSSASSSYPHLGRGEYANSRTATGLKRGVTVGAIPVAQDIPMSAGRNLLKKHKDTKAKDKELERDIKELERRERERENEVERERERERERAREQGKEGRERERERQRGSGRSASVPVPSGATAVFTSKVVVPVQPSKSSGGGWGFGLFGSGDKSKAKEKEREKEREREREREERKKLSKRR</sequence>
<keyword evidence="2" id="KW-1185">Reference proteome</keyword>
<name>A0ACB8ULH7_9APHY</name>